<comment type="caution">
    <text evidence="1">The sequence shown here is derived from an EMBL/GenBank/DDBJ whole genome shotgun (WGS) entry which is preliminary data.</text>
</comment>
<name>A0A835ID39_9MAGN</name>
<organism evidence="1 2">
    <name type="scientific">Coptis chinensis</name>
    <dbReference type="NCBI Taxonomy" id="261450"/>
    <lineage>
        <taxon>Eukaryota</taxon>
        <taxon>Viridiplantae</taxon>
        <taxon>Streptophyta</taxon>
        <taxon>Embryophyta</taxon>
        <taxon>Tracheophyta</taxon>
        <taxon>Spermatophyta</taxon>
        <taxon>Magnoliopsida</taxon>
        <taxon>Ranunculales</taxon>
        <taxon>Ranunculaceae</taxon>
        <taxon>Coptidoideae</taxon>
        <taxon>Coptis</taxon>
    </lineage>
</organism>
<dbReference type="Proteomes" id="UP000631114">
    <property type="component" value="Unassembled WGS sequence"/>
</dbReference>
<evidence type="ECO:0000313" key="2">
    <source>
        <dbReference type="Proteomes" id="UP000631114"/>
    </source>
</evidence>
<dbReference type="EMBL" id="JADFTS010000003">
    <property type="protein sequence ID" value="KAF9616715.1"/>
    <property type="molecule type" value="Genomic_DNA"/>
</dbReference>
<accession>A0A835ID39</accession>
<protein>
    <submittedName>
        <fullName evidence="1">Uncharacterized protein</fullName>
    </submittedName>
</protein>
<evidence type="ECO:0000313" key="1">
    <source>
        <dbReference type="EMBL" id="KAF9616715.1"/>
    </source>
</evidence>
<keyword evidence="2" id="KW-1185">Reference proteome</keyword>
<sequence length="190" mass="21658">MLRSALDAIFITQPKTQCSCFVRYHAYRLLLTGSFAPDILFQITEYCLQELDTQCPKLGGDQDLVLKLSQDFEILKCASFAKVQNVDSRVCAWNGRAVGIYYMGTNGTCHKYHCHPEPTVELQSAMFAPRNLNVPPEWINTKSARLWQYFAALIPLALDEAVLLRKVKIRPQNCCFFRLASWGSMIVKWG</sequence>
<reference evidence="1 2" key="1">
    <citation type="submission" date="2020-10" db="EMBL/GenBank/DDBJ databases">
        <title>The Coptis chinensis genome and diversification of protoberbering-type alkaloids.</title>
        <authorList>
            <person name="Wang B."/>
            <person name="Shu S."/>
            <person name="Song C."/>
            <person name="Liu Y."/>
        </authorList>
    </citation>
    <scope>NUCLEOTIDE SEQUENCE [LARGE SCALE GENOMIC DNA]</scope>
    <source>
        <strain evidence="1">HL-2020</strain>
        <tissue evidence="1">Leaf</tissue>
    </source>
</reference>
<dbReference type="AlphaFoldDB" id="A0A835ID39"/>
<gene>
    <name evidence="1" type="ORF">IFM89_031991</name>
</gene>
<proteinExistence type="predicted"/>